<accession>A0AB39CCQ3</accession>
<dbReference type="EMBL" id="PQ015378">
    <property type="protein sequence ID" value="XDJ14732.1"/>
    <property type="molecule type" value="Genomic_DNA"/>
</dbReference>
<feature type="region of interest" description="Disordered" evidence="1">
    <location>
        <begin position="1"/>
        <end position="29"/>
    </location>
</feature>
<evidence type="ECO:0000256" key="1">
    <source>
        <dbReference type="SAM" id="MobiDB-lite"/>
    </source>
</evidence>
<name>A0AB39CCQ3_9VIRU</name>
<dbReference type="InterPro" id="IPR057918">
    <property type="entry name" value="PhiKZ_Gp86"/>
</dbReference>
<evidence type="ECO:0000313" key="2">
    <source>
        <dbReference type="EMBL" id="XDJ14732.1"/>
    </source>
</evidence>
<dbReference type="Pfam" id="PF25617">
    <property type="entry name" value="PhiKZ_gp86"/>
    <property type="match status" value="1"/>
</dbReference>
<protein>
    <submittedName>
        <fullName evidence="2">Virion structural protein</fullName>
    </submittedName>
</protein>
<reference evidence="2" key="1">
    <citation type="submission" date="2024-07" db="EMBL/GenBank/DDBJ databases">
        <authorList>
            <person name="Bringhurst R.M."/>
            <person name="Homer T.E."/>
        </authorList>
    </citation>
    <scope>NUCLEOTIDE SEQUENCE</scope>
</reference>
<sequence length="435" mass="48037">MDQEIENPLLPDPAVTSPDVEATQSEVTTDLLTDPVVDYPIENTGEMIELVNDPAPQTIDVIPADIAPAMAVAVEAIDTLLDMHATIRMKGVSSHDMEGLKSLNRRLVEHNLHMPSAGLEDYGYFTPERSLLNKQVSLESITKTILETIKAWIRKLVELVMQGYRWVKGLKQKHAVLDQQLVKARDVLLGVRKIYGQMKVINSPMGAEASRLTAELTTTALVTGPLERNKLTLYGFSQEGAEKAVKNLFASAKATSESIATRVNNLADLMGNKEIPSDDGLCGLQDLASLVQSVDEMTVISDDPDYLAKELGVDFWEGVEKFRKVTVIDFDELVKYYGSTADALGRIRTIKIDDVTQADRAQTIINQITTAVNQLNKIVNFFNRAAQAQVAAAKTYREYYSQAVEVLMTDFVSKGPSADTKKEMKQLITAMQALK</sequence>
<organism evidence="2">
    <name type="scientific">Pseudomonas phage RVTF4</name>
    <dbReference type="NCBI Taxonomy" id="3236931"/>
    <lineage>
        <taxon>Viruses</taxon>
    </lineage>
</organism>
<proteinExistence type="predicted"/>